<reference evidence="8" key="1">
    <citation type="submission" date="2017-02" db="UniProtKB">
        <authorList>
            <consortium name="WormBaseParasite"/>
        </authorList>
    </citation>
    <scope>IDENTIFICATION</scope>
</reference>
<dbReference type="WBParaSite" id="EVEC_0001357301-mRNA-1">
    <property type="protein sequence ID" value="EVEC_0001357301-mRNA-1"/>
    <property type="gene ID" value="EVEC_0001357301"/>
</dbReference>
<proteinExistence type="predicted"/>
<keyword evidence="3 5" id="KW-1133">Transmembrane helix</keyword>
<name>A0A0N4VRA8_ENTVE</name>
<evidence type="ECO:0000313" key="6">
    <source>
        <dbReference type="EMBL" id="VDD97953.1"/>
    </source>
</evidence>
<feature type="transmembrane region" description="Helical" evidence="5">
    <location>
        <begin position="133"/>
        <end position="157"/>
    </location>
</feature>
<evidence type="ECO:0000256" key="3">
    <source>
        <dbReference type="ARBA" id="ARBA00022989"/>
    </source>
</evidence>
<evidence type="ECO:0000256" key="2">
    <source>
        <dbReference type="ARBA" id="ARBA00022692"/>
    </source>
</evidence>
<dbReference type="Proteomes" id="UP000274131">
    <property type="component" value="Unassembled WGS sequence"/>
</dbReference>
<dbReference type="EMBL" id="UXUI01016083">
    <property type="protein sequence ID" value="VDD97953.1"/>
    <property type="molecule type" value="Genomic_DNA"/>
</dbReference>
<gene>
    <name evidence="6" type="ORF">EVEC_LOCUS12704</name>
</gene>
<protein>
    <submittedName>
        <fullName evidence="8">Tetraspanin</fullName>
    </submittedName>
</protein>
<dbReference type="InterPro" id="IPR018499">
    <property type="entry name" value="Tetraspanin/Peripherin"/>
</dbReference>
<keyword evidence="2 5" id="KW-0812">Transmembrane</keyword>
<evidence type="ECO:0000313" key="7">
    <source>
        <dbReference type="Proteomes" id="UP000274131"/>
    </source>
</evidence>
<reference evidence="6 7" key="2">
    <citation type="submission" date="2018-10" db="EMBL/GenBank/DDBJ databases">
        <authorList>
            <consortium name="Pathogen Informatics"/>
        </authorList>
    </citation>
    <scope>NUCLEOTIDE SEQUENCE [LARGE SCALE GENOMIC DNA]</scope>
</reference>
<sequence>MAFFICGCGVALTCYIYKHFKQDFQATLAESLQTAIIVDHSVVATKSYAIEKLHLKGRCCGAVDFEDWRNSMWWQNANNDTDALNQLYMMHVPDFCCRTITPNCGQSDHPSNIFYKGCVDYLKDYFDVRFWSIYAFLILLISIQVSILCSLALLFSYF</sequence>
<accession>A0A0N4VRA8</accession>
<comment type="subcellular location">
    <subcellularLocation>
        <location evidence="1">Membrane</location>
        <topology evidence="1">Multi-pass membrane protein</topology>
    </subcellularLocation>
</comment>
<keyword evidence="7" id="KW-1185">Reference proteome</keyword>
<evidence type="ECO:0000256" key="4">
    <source>
        <dbReference type="ARBA" id="ARBA00023136"/>
    </source>
</evidence>
<dbReference type="OrthoDB" id="438211at2759"/>
<evidence type="ECO:0000256" key="5">
    <source>
        <dbReference type="SAM" id="Phobius"/>
    </source>
</evidence>
<dbReference type="SUPFAM" id="SSF48652">
    <property type="entry name" value="Tetraspanin"/>
    <property type="match status" value="1"/>
</dbReference>
<dbReference type="STRING" id="51028.A0A0N4VRA8"/>
<dbReference type="GO" id="GO:0016020">
    <property type="term" value="C:membrane"/>
    <property type="evidence" value="ECO:0007669"/>
    <property type="project" value="UniProtKB-SubCell"/>
</dbReference>
<dbReference type="AlphaFoldDB" id="A0A0N4VRA8"/>
<dbReference type="Pfam" id="PF00335">
    <property type="entry name" value="Tetraspanin"/>
    <property type="match status" value="1"/>
</dbReference>
<evidence type="ECO:0000313" key="8">
    <source>
        <dbReference type="WBParaSite" id="EVEC_0001357301-mRNA-1"/>
    </source>
</evidence>
<keyword evidence="4 5" id="KW-0472">Membrane</keyword>
<dbReference type="InterPro" id="IPR008952">
    <property type="entry name" value="Tetraspanin_EC2_sf"/>
</dbReference>
<evidence type="ECO:0000256" key="1">
    <source>
        <dbReference type="ARBA" id="ARBA00004141"/>
    </source>
</evidence>
<dbReference type="Gene3D" id="1.10.1450.10">
    <property type="entry name" value="Tetraspanin"/>
    <property type="match status" value="1"/>
</dbReference>
<organism evidence="8">
    <name type="scientific">Enterobius vermicularis</name>
    <name type="common">Human pinworm</name>
    <dbReference type="NCBI Taxonomy" id="51028"/>
    <lineage>
        <taxon>Eukaryota</taxon>
        <taxon>Metazoa</taxon>
        <taxon>Ecdysozoa</taxon>
        <taxon>Nematoda</taxon>
        <taxon>Chromadorea</taxon>
        <taxon>Rhabditida</taxon>
        <taxon>Spirurina</taxon>
        <taxon>Oxyuridomorpha</taxon>
        <taxon>Oxyuroidea</taxon>
        <taxon>Oxyuridae</taxon>
        <taxon>Enterobius</taxon>
    </lineage>
</organism>